<feature type="non-terminal residue" evidence="1">
    <location>
        <position position="278"/>
    </location>
</feature>
<dbReference type="KEGG" id="dpp:DICPUDRAFT_19388"/>
<protein>
    <recommendedName>
        <fullName evidence="3">Dickkopf N-terminal cysteine-rich domain-containing protein</fullName>
    </recommendedName>
</protein>
<feature type="non-terminal residue" evidence="1">
    <location>
        <position position="1"/>
    </location>
</feature>
<dbReference type="Proteomes" id="UP000001064">
    <property type="component" value="Unassembled WGS sequence"/>
</dbReference>
<dbReference type="InterPro" id="IPR052326">
    <property type="entry name" value="Diff-Dev_Assoc_Protein"/>
</dbReference>
<name>F0Z9W3_DICPU</name>
<dbReference type="AlphaFoldDB" id="F0Z9W3"/>
<reference evidence="2" key="1">
    <citation type="journal article" date="2011" name="Genome Biol.">
        <title>Comparative genomics of the social amoebae Dictyostelium discoideum and Dictyostelium purpureum.</title>
        <authorList>
            <consortium name="US DOE Joint Genome Institute (JGI-PGF)"/>
            <person name="Sucgang R."/>
            <person name="Kuo A."/>
            <person name="Tian X."/>
            <person name="Salerno W."/>
            <person name="Parikh A."/>
            <person name="Feasley C.L."/>
            <person name="Dalin E."/>
            <person name="Tu H."/>
            <person name="Huang E."/>
            <person name="Barry K."/>
            <person name="Lindquist E."/>
            <person name="Shapiro H."/>
            <person name="Bruce D."/>
            <person name="Schmutz J."/>
            <person name="Salamov A."/>
            <person name="Fey P."/>
            <person name="Gaudet P."/>
            <person name="Anjard C."/>
            <person name="Babu M.M."/>
            <person name="Basu S."/>
            <person name="Bushmanova Y."/>
            <person name="van der Wel H."/>
            <person name="Katoh-Kurasawa M."/>
            <person name="Dinh C."/>
            <person name="Coutinho P.M."/>
            <person name="Saito T."/>
            <person name="Elias M."/>
            <person name="Schaap P."/>
            <person name="Kay R.R."/>
            <person name="Henrissat B."/>
            <person name="Eichinger L."/>
            <person name="Rivero F."/>
            <person name="Putnam N.H."/>
            <person name="West C.M."/>
            <person name="Loomis W.F."/>
            <person name="Chisholm R.L."/>
            <person name="Shaulsky G."/>
            <person name="Strassmann J.E."/>
            <person name="Queller D.C."/>
            <person name="Kuspa A."/>
            <person name="Grigoriev I.V."/>
        </authorList>
    </citation>
    <scope>NUCLEOTIDE SEQUENCE [LARGE SCALE GENOMIC DNA]</scope>
    <source>
        <strain evidence="2">QSDP1</strain>
    </source>
</reference>
<dbReference type="RefSeq" id="XP_003284214.1">
    <property type="nucleotide sequence ID" value="XM_003284166.1"/>
</dbReference>
<evidence type="ECO:0000313" key="2">
    <source>
        <dbReference type="Proteomes" id="UP000001064"/>
    </source>
</evidence>
<dbReference type="GeneID" id="10510093"/>
<dbReference type="OrthoDB" id="5912242at2759"/>
<keyword evidence="2" id="KW-1185">Reference proteome</keyword>
<organism evidence="1 2">
    <name type="scientific">Dictyostelium purpureum</name>
    <name type="common">Slime mold</name>
    <dbReference type="NCBI Taxonomy" id="5786"/>
    <lineage>
        <taxon>Eukaryota</taxon>
        <taxon>Amoebozoa</taxon>
        <taxon>Evosea</taxon>
        <taxon>Eumycetozoa</taxon>
        <taxon>Dictyostelia</taxon>
        <taxon>Dictyosteliales</taxon>
        <taxon>Dictyosteliaceae</taxon>
        <taxon>Dictyostelium</taxon>
    </lineage>
</organism>
<sequence>CPPGYSCMDRNYFNNTNKYTGICKPSKQRGELCNGDEECGFGLRCDSLKKGAPLYCLGFKFAGIGEMCSRSDECMGYLKCIESKCTNTKTDDCGAMDNCPSQHYCSGGECDVDCTDNVERICKPFSATGGYCNFGYECNINDTCVNRKCIKKYSLKEGERCSDFMDACESGEALFELDEKLDSICKCTKPGSITNSIKNCVTENCPLNYFCEGKTNKCLPDFSQTDECKRLRTERDQCYINHHCVYINTQPYLGTYFMKDSCHFKNCEKESISYLNQC</sequence>
<evidence type="ECO:0000313" key="1">
    <source>
        <dbReference type="EMBL" id="EGC39310.1"/>
    </source>
</evidence>
<dbReference type="PANTHER" id="PTHR33459:SF2">
    <property type="entry name" value="DICKKOPF N-TERMINAL CYSTEINE-RICH DOMAIN-CONTAINING PROTEIN"/>
    <property type="match status" value="1"/>
</dbReference>
<accession>F0Z9W3</accession>
<dbReference type="eggNOG" id="ENOG502RI0D">
    <property type="taxonomic scope" value="Eukaryota"/>
</dbReference>
<dbReference type="VEuPathDB" id="AmoebaDB:DICPUDRAFT_19388"/>
<dbReference type="EMBL" id="GL870960">
    <property type="protein sequence ID" value="EGC39310.1"/>
    <property type="molecule type" value="Genomic_DNA"/>
</dbReference>
<dbReference type="InParanoid" id="F0Z9W3"/>
<proteinExistence type="predicted"/>
<dbReference type="PANTHER" id="PTHR33459">
    <property type="entry name" value="DD-GDCA PROTEIN"/>
    <property type="match status" value="1"/>
</dbReference>
<evidence type="ECO:0008006" key="3">
    <source>
        <dbReference type="Google" id="ProtNLM"/>
    </source>
</evidence>
<gene>
    <name evidence="1" type="ORF">DICPUDRAFT_19388</name>
</gene>
<dbReference type="OMA" id="YECNIND"/>